<evidence type="ECO:0000256" key="4">
    <source>
        <dbReference type="ARBA" id="ARBA00022827"/>
    </source>
</evidence>
<dbReference type="KEGG" id="tmar:MARIT_2947"/>
<evidence type="ECO:0000256" key="3">
    <source>
        <dbReference type="ARBA" id="ARBA00022630"/>
    </source>
</evidence>
<dbReference type="PANTHER" id="PTHR43429:SF3">
    <property type="entry name" value="NITRITE REDUCTASE [NAD(P)H]"/>
    <property type="match status" value="1"/>
</dbReference>
<dbReference type="InterPro" id="IPR050260">
    <property type="entry name" value="FAD-bd_OxRdtase"/>
</dbReference>
<comment type="similarity">
    <text evidence="2">Belongs to the FAD-dependent oxidoreductase family.</text>
</comment>
<feature type="domain" description="FAD/NAD(P)-binding" evidence="5">
    <location>
        <begin position="3"/>
        <end position="288"/>
    </location>
</feature>
<dbReference type="Pfam" id="PF07992">
    <property type="entry name" value="Pyr_redox_2"/>
    <property type="match status" value="1"/>
</dbReference>
<organism evidence="6 7">
    <name type="scientific">Tenacibaculum maritimum NCIMB 2154</name>
    <dbReference type="NCBI Taxonomy" id="1349785"/>
    <lineage>
        <taxon>Bacteria</taxon>
        <taxon>Pseudomonadati</taxon>
        <taxon>Bacteroidota</taxon>
        <taxon>Flavobacteriia</taxon>
        <taxon>Flavobacteriales</taxon>
        <taxon>Flavobacteriaceae</taxon>
        <taxon>Tenacibaculum</taxon>
    </lineage>
</organism>
<dbReference type="Gene3D" id="3.50.50.60">
    <property type="entry name" value="FAD/NAD(P)-binding domain"/>
    <property type="match status" value="2"/>
</dbReference>
<comment type="cofactor">
    <cofactor evidence="1">
        <name>FAD</name>
        <dbReference type="ChEBI" id="CHEBI:57692"/>
    </cofactor>
</comment>
<accession>A0A2H1EDX1</accession>
<dbReference type="PANTHER" id="PTHR43429">
    <property type="entry name" value="PYRIDINE NUCLEOTIDE-DISULFIDE OXIDOREDUCTASE DOMAIN-CONTAINING"/>
    <property type="match status" value="1"/>
</dbReference>
<gene>
    <name evidence="6" type="ORF">MARIT_2947</name>
</gene>
<keyword evidence="7" id="KW-1185">Reference proteome</keyword>
<dbReference type="STRING" id="1349785.GCA_000509405_02506"/>
<proteinExistence type="inferred from homology"/>
<evidence type="ECO:0000259" key="5">
    <source>
        <dbReference type="Pfam" id="PF07992"/>
    </source>
</evidence>
<evidence type="ECO:0000256" key="1">
    <source>
        <dbReference type="ARBA" id="ARBA00001974"/>
    </source>
</evidence>
<dbReference type="GeneID" id="47724392"/>
<dbReference type="AlphaFoldDB" id="A0A2H1EDX1"/>
<reference evidence="6 7" key="1">
    <citation type="submission" date="2016-11" db="EMBL/GenBank/DDBJ databases">
        <authorList>
            <person name="Jaros S."/>
            <person name="Januszkiewicz K."/>
            <person name="Wedrychowicz H."/>
        </authorList>
    </citation>
    <scope>NUCLEOTIDE SEQUENCE [LARGE SCALE GENOMIC DNA]</scope>
    <source>
        <strain evidence="6">NCIMB 2154T</strain>
    </source>
</reference>
<keyword evidence="3" id="KW-0285">Flavoprotein</keyword>
<dbReference type="PRINTS" id="PR00368">
    <property type="entry name" value="FADPNR"/>
</dbReference>
<keyword evidence="4" id="KW-0274">FAD</keyword>
<evidence type="ECO:0000313" key="7">
    <source>
        <dbReference type="Proteomes" id="UP000231564"/>
    </source>
</evidence>
<dbReference type="OrthoDB" id="9792592at2"/>
<dbReference type="InterPro" id="IPR023753">
    <property type="entry name" value="FAD/NAD-binding_dom"/>
</dbReference>
<dbReference type="SUPFAM" id="SSF51905">
    <property type="entry name" value="FAD/NAD(P)-binding domain"/>
    <property type="match status" value="1"/>
</dbReference>
<dbReference type="EMBL" id="LT634361">
    <property type="protein sequence ID" value="SFZ84867.1"/>
    <property type="molecule type" value="Genomic_DNA"/>
</dbReference>
<evidence type="ECO:0000313" key="6">
    <source>
        <dbReference type="EMBL" id="SFZ84867.1"/>
    </source>
</evidence>
<name>A0A2H1EDX1_9FLAO</name>
<protein>
    <submittedName>
        <fullName evidence="6">Pyridine nucleotide-disulphide oxidoreductase</fullName>
    </submittedName>
</protein>
<dbReference type="GO" id="GO:0016491">
    <property type="term" value="F:oxidoreductase activity"/>
    <property type="evidence" value="ECO:0007669"/>
    <property type="project" value="InterPro"/>
</dbReference>
<dbReference type="PRINTS" id="PR00411">
    <property type="entry name" value="PNDRDTASEI"/>
</dbReference>
<dbReference type="InterPro" id="IPR036188">
    <property type="entry name" value="FAD/NAD-bd_sf"/>
</dbReference>
<evidence type="ECO:0000256" key="2">
    <source>
        <dbReference type="ARBA" id="ARBA00006442"/>
    </source>
</evidence>
<dbReference type="RefSeq" id="WP_024740146.1">
    <property type="nucleotide sequence ID" value="NZ_BAUG01000004.1"/>
</dbReference>
<sequence>MEHIVIIGNGISGVTAARHIRKLSDKQITIVSAETDYFFSRTALMYIYMGHLKFEHTQPYEPWFWKKNNIHLKKGYVSEINTDKKELFFAEGDALSYDKLIIATGSKPNKFGWPGQDLNGVIGMYHKQDLENLEKYAPDNKKCKRAVIVGGGLIGIELAEMLHSRNIPVTFLVRESSFWNGVLPKQESAMINKEIIENHIDLRLETNLKEIKSDEHGNVKSIVIAETGEEIECNLVGLTAGVSPNIDFIRDADIETGRGVKVNRFLETNMEGVYAIGDCAEQHEGIGQRRPIEAVWYTGRMMGETVAQTICGNRIEYKPGHWFNSAKFIDIEYQTYGWVWAQPKENEARFYWEHKHGKKCIHISYDKNTREFIGINNFGIRMRHEFFDRVLTEKRSVEYVLEHLADANFDPEFYKLHEPEIVAQFNKENNTNIQLKKKSWKRIFSIKA</sequence>
<dbReference type="Proteomes" id="UP000231564">
    <property type="component" value="Chromosome MARIT"/>
</dbReference>